<accession>A0A6A3I446</accession>
<comment type="caution">
    <text evidence="2">The sequence shown here is derived from an EMBL/GenBank/DDBJ whole genome shotgun (WGS) entry which is preliminary data.</text>
</comment>
<sequence length="58" mass="6680">MQRLWLTCCQASAWTATTCSWSCCVMASTLTVRKVSSLQHILPYCFHDAMKCSHHYDH</sequence>
<reference evidence="2 3" key="1">
    <citation type="submission" date="2018-09" db="EMBL/GenBank/DDBJ databases">
        <title>Genomic investigation of the strawberry pathogen Phytophthora fragariae indicates pathogenicity is determined by transcriptional variation in three key races.</title>
        <authorList>
            <person name="Adams T.M."/>
            <person name="Armitage A.D."/>
            <person name="Sobczyk M.K."/>
            <person name="Bates H.J."/>
            <person name="Dunwell J.M."/>
            <person name="Nellist C.F."/>
            <person name="Harrison R.J."/>
        </authorList>
    </citation>
    <scope>NUCLEOTIDE SEQUENCE [LARGE SCALE GENOMIC DNA]</scope>
    <source>
        <strain evidence="2 3">SCRP245</strain>
    </source>
</reference>
<dbReference type="AlphaFoldDB" id="A0A6A3I446"/>
<protein>
    <recommendedName>
        <fullName evidence="4">Secreted protein</fullName>
    </recommendedName>
</protein>
<keyword evidence="1" id="KW-0732">Signal</keyword>
<feature type="signal peptide" evidence="1">
    <location>
        <begin position="1"/>
        <end position="20"/>
    </location>
</feature>
<feature type="chain" id="PRO_5025387077" description="Secreted protein" evidence="1">
    <location>
        <begin position="21"/>
        <end position="58"/>
    </location>
</feature>
<gene>
    <name evidence="2" type="ORF">PF011_g24664</name>
</gene>
<dbReference type="EMBL" id="QXFW01002846">
    <property type="protein sequence ID" value="KAE8974938.1"/>
    <property type="molecule type" value="Genomic_DNA"/>
</dbReference>
<organism evidence="2 3">
    <name type="scientific">Phytophthora fragariae</name>
    <dbReference type="NCBI Taxonomy" id="53985"/>
    <lineage>
        <taxon>Eukaryota</taxon>
        <taxon>Sar</taxon>
        <taxon>Stramenopiles</taxon>
        <taxon>Oomycota</taxon>
        <taxon>Peronosporomycetes</taxon>
        <taxon>Peronosporales</taxon>
        <taxon>Peronosporaceae</taxon>
        <taxon>Phytophthora</taxon>
    </lineage>
</organism>
<evidence type="ECO:0000256" key="1">
    <source>
        <dbReference type="SAM" id="SignalP"/>
    </source>
</evidence>
<name>A0A6A3I446_9STRA</name>
<evidence type="ECO:0000313" key="3">
    <source>
        <dbReference type="Proteomes" id="UP000460718"/>
    </source>
</evidence>
<proteinExistence type="predicted"/>
<evidence type="ECO:0008006" key="4">
    <source>
        <dbReference type="Google" id="ProtNLM"/>
    </source>
</evidence>
<evidence type="ECO:0000313" key="2">
    <source>
        <dbReference type="EMBL" id="KAE8974938.1"/>
    </source>
</evidence>
<dbReference type="Proteomes" id="UP000460718">
    <property type="component" value="Unassembled WGS sequence"/>
</dbReference>